<evidence type="ECO:0000256" key="2">
    <source>
        <dbReference type="SAM" id="Phobius"/>
    </source>
</evidence>
<keyword evidence="2" id="KW-0812">Transmembrane</keyword>
<feature type="compositionally biased region" description="Pro residues" evidence="1">
    <location>
        <begin position="313"/>
        <end position="329"/>
    </location>
</feature>
<evidence type="ECO:0000313" key="4">
    <source>
        <dbReference type="Proteomes" id="UP000521943"/>
    </source>
</evidence>
<feature type="transmembrane region" description="Helical" evidence="2">
    <location>
        <begin position="76"/>
        <end position="94"/>
    </location>
</feature>
<proteinExistence type="predicted"/>
<feature type="compositionally biased region" description="Polar residues" evidence="1">
    <location>
        <begin position="295"/>
        <end position="307"/>
    </location>
</feature>
<dbReference type="EMBL" id="JACGCI010000003">
    <property type="protein sequence ID" value="KAF6765106.1"/>
    <property type="molecule type" value="Genomic_DNA"/>
</dbReference>
<keyword evidence="2" id="KW-0472">Membrane</keyword>
<reference evidence="3 4" key="1">
    <citation type="submission" date="2020-07" db="EMBL/GenBank/DDBJ databases">
        <title>Comparative genomics of pyrophilous fungi reveals a link between fire events and developmental genes.</title>
        <authorList>
            <consortium name="DOE Joint Genome Institute"/>
            <person name="Steindorff A.S."/>
            <person name="Carver A."/>
            <person name="Calhoun S."/>
            <person name="Stillman K."/>
            <person name="Liu H."/>
            <person name="Lipzen A."/>
            <person name="Pangilinan J."/>
            <person name="Labutti K."/>
            <person name="Bruns T.D."/>
            <person name="Grigoriev I.V."/>
        </authorList>
    </citation>
    <scope>NUCLEOTIDE SEQUENCE [LARGE SCALE GENOMIC DNA]</scope>
    <source>
        <strain evidence="3 4">CBS 144469</strain>
    </source>
</reference>
<evidence type="ECO:0000256" key="1">
    <source>
        <dbReference type="SAM" id="MobiDB-lite"/>
    </source>
</evidence>
<comment type="caution">
    <text evidence="3">The sequence shown here is derived from an EMBL/GenBank/DDBJ whole genome shotgun (WGS) entry which is preliminary data.</text>
</comment>
<name>A0A8H6IJP8_9AGAR</name>
<feature type="transmembrane region" description="Helical" evidence="2">
    <location>
        <begin position="7"/>
        <end position="30"/>
    </location>
</feature>
<feature type="region of interest" description="Disordered" evidence="1">
    <location>
        <begin position="295"/>
        <end position="434"/>
    </location>
</feature>
<feature type="transmembrane region" description="Helical" evidence="2">
    <location>
        <begin position="135"/>
        <end position="157"/>
    </location>
</feature>
<dbReference type="Proteomes" id="UP000521943">
    <property type="component" value="Unassembled WGS sequence"/>
</dbReference>
<feature type="compositionally biased region" description="Low complexity" evidence="1">
    <location>
        <begin position="387"/>
        <end position="411"/>
    </location>
</feature>
<evidence type="ECO:0008006" key="5">
    <source>
        <dbReference type="Google" id="ProtNLM"/>
    </source>
</evidence>
<gene>
    <name evidence="3" type="ORF">DFP72DRAFT_870125</name>
</gene>
<keyword evidence="2" id="KW-1133">Transmembrane helix</keyword>
<dbReference type="AlphaFoldDB" id="A0A8H6IJP8"/>
<organism evidence="3 4">
    <name type="scientific">Ephemerocybe angulata</name>
    <dbReference type="NCBI Taxonomy" id="980116"/>
    <lineage>
        <taxon>Eukaryota</taxon>
        <taxon>Fungi</taxon>
        <taxon>Dikarya</taxon>
        <taxon>Basidiomycota</taxon>
        <taxon>Agaricomycotina</taxon>
        <taxon>Agaricomycetes</taxon>
        <taxon>Agaricomycetidae</taxon>
        <taxon>Agaricales</taxon>
        <taxon>Agaricineae</taxon>
        <taxon>Psathyrellaceae</taxon>
        <taxon>Ephemerocybe</taxon>
    </lineage>
</organism>
<evidence type="ECO:0000313" key="3">
    <source>
        <dbReference type="EMBL" id="KAF6765106.1"/>
    </source>
</evidence>
<dbReference type="OrthoDB" id="3269357at2759"/>
<keyword evidence="4" id="KW-1185">Reference proteome</keyword>
<feature type="region of interest" description="Disordered" evidence="1">
    <location>
        <begin position="251"/>
        <end position="272"/>
    </location>
</feature>
<feature type="transmembrane region" description="Helical" evidence="2">
    <location>
        <begin position="50"/>
        <end position="69"/>
    </location>
</feature>
<protein>
    <recommendedName>
        <fullName evidence="5">MARVEL domain-containing protein</fullName>
    </recommendedName>
</protein>
<sequence length="434" mass="47838">MYSSLRFFRYAVLGLFLACNAIIATAAIWNLNLLQNALFLSSSLPVRTDVFLVFVGCASLALIFPIVFCEIGQKHVFLVSVWFECIWVGLFAIFELAGAASASAAGADYLCPVLFSTTPFVDRSAICASSQLLQAFSWICGVLLISYFVLLFVTSLLRRNEDNTIWRCNAARFPWESSQQQLDTPIDGQPQEKKRISFIESLKRRVSSKPPTIAQPRPRNAAAAAIRRTILSYRSGLSAEWGIEHFRPEQPAPDLEASQERPLPPAPLMLASEPPSMVTREATAVTFGGSSLYPQHMQSVLPTPSQERQARSAPPPRAPQTPQQPPSPSPIGQWPRVNPVSPLPKRKTQKVPPLVAESRSRQPSLSRTSPARPHPAFDFESPTSIHPSSSLPTAPPTSFSPSRSRPSGPRRPSLEESRNQSYLDSYSSKRNPSS</sequence>
<feature type="compositionally biased region" description="Polar residues" evidence="1">
    <location>
        <begin position="419"/>
        <end position="434"/>
    </location>
</feature>
<accession>A0A8H6IJP8</accession>